<organism evidence="1 2">
    <name type="scientific">Mucilaginibacter gracilis</name>
    <dbReference type="NCBI Taxonomy" id="423350"/>
    <lineage>
        <taxon>Bacteria</taxon>
        <taxon>Pseudomonadati</taxon>
        <taxon>Bacteroidota</taxon>
        <taxon>Sphingobacteriia</taxon>
        <taxon>Sphingobacteriales</taxon>
        <taxon>Sphingobacteriaceae</taxon>
        <taxon>Mucilaginibacter</taxon>
    </lineage>
</organism>
<sequence length="117" mass="13298">MRNFKEYLVWQKSMELTVVIYDVTNKFPSEEKFGLISQIRRAAVSIPSNIAEGAGASTQKHFGEYLQRGLGSAFEVETQLLLSKRLNYISEDVANKIIEQIAEVQKMLASLIKMLKE</sequence>
<proteinExistence type="predicted"/>
<dbReference type="InterPro" id="IPR012657">
    <property type="entry name" value="23S_rRNA-intervening_sequence"/>
</dbReference>
<keyword evidence="2" id="KW-1185">Reference proteome</keyword>
<name>A0A495IYP4_9SPHI</name>
<dbReference type="Pfam" id="PF05635">
    <property type="entry name" value="23S_rRNA_IVP"/>
    <property type="match status" value="1"/>
</dbReference>
<evidence type="ECO:0000313" key="1">
    <source>
        <dbReference type="EMBL" id="RKR81692.1"/>
    </source>
</evidence>
<dbReference type="EMBL" id="RBKU01000001">
    <property type="protein sequence ID" value="RKR81692.1"/>
    <property type="molecule type" value="Genomic_DNA"/>
</dbReference>
<dbReference type="NCBIfam" id="NF008911">
    <property type="entry name" value="PRK12275.1-2"/>
    <property type="match status" value="1"/>
</dbReference>
<reference evidence="1 2" key="1">
    <citation type="submission" date="2018-10" db="EMBL/GenBank/DDBJ databases">
        <title>Genomic Encyclopedia of Archaeal and Bacterial Type Strains, Phase II (KMG-II): from individual species to whole genera.</title>
        <authorList>
            <person name="Goeker M."/>
        </authorList>
    </citation>
    <scope>NUCLEOTIDE SEQUENCE [LARGE SCALE GENOMIC DNA]</scope>
    <source>
        <strain evidence="1 2">DSM 18602</strain>
    </source>
</reference>
<dbReference type="RefSeq" id="WP_121197370.1">
    <property type="nucleotide sequence ID" value="NZ_RBKU01000001.1"/>
</dbReference>
<dbReference type="Gene3D" id="1.20.1440.60">
    <property type="entry name" value="23S rRNA-intervening sequence"/>
    <property type="match status" value="1"/>
</dbReference>
<gene>
    <name evidence="1" type="ORF">BDD43_1842</name>
</gene>
<dbReference type="SUPFAM" id="SSF158446">
    <property type="entry name" value="IVS-encoded protein-like"/>
    <property type="match status" value="1"/>
</dbReference>
<dbReference type="InterPro" id="IPR036583">
    <property type="entry name" value="23S_rRNA_IVS_sf"/>
</dbReference>
<evidence type="ECO:0000313" key="2">
    <source>
        <dbReference type="Proteomes" id="UP000268007"/>
    </source>
</evidence>
<dbReference type="PANTHER" id="PTHR38471:SF2">
    <property type="entry name" value="FOUR HELIX BUNDLE PROTEIN"/>
    <property type="match status" value="1"/>
</dbReference>
<accession>A0A495IYP4</accession>
<dbReference type="AlphaFoldDB" id="A0A495IYP4"/>
<protein>
    <submittedName>
        <fullName evidence="1">Four helix bundle protein</fullName>
    </submittedName>
</protein>
<dbReference type="OrthoDB" id="9811959at2"/>
<comment type="caution">
    <text evidence="1">The sequence shown here is derived from an EMBL/GenBank/DDBJ whole genome shotgun (WGS) entry which is preliminary data.</text>
</comment>
<dbReference type="PANTHER" id="PTHR38471">
    <property type="entry name" value="FOUR HELIX BUNDLE PROTEIN"/>
    <property type="match status" value="1"/>
</dbReference>
<dbReference type="CDD" id="cd16377">
    <property type="entry name" value="23S_rRNA_IVP_like"/>
    <property type="match status" value="1"/>
</dbReference>
<dbReference type="NCBIfam" id="TIGR02436">
    <property type="entry name" value="four helix bundle protein"/>
    <property type="match status" value="1"/>
</dbReference>
<dbReference type="Proteomes" id="UP000268007">
    <property type="component" value="Unassembled WGS sequence"/>
</dbReference>